<keyword evidence="5 7" id="KW-1133">Transmembrane helix</keyword>
<feature type="transmembrane region" description="Helical" evidence="7">
    <location>
        <begin position="102"/>
        <end position="121"/>
    </location>
</feature>
<evidence type="ECO:0000256" key="6">
    <source>
        <dbReference type="ARBA" id="ARBA00023136"/>
    </source>
</evidence>
<keyword evidence="3" id="KW-1003">Cell membrane</keyword>
<evidence type="ECO:0000313" key="9">
    <source>
        <dbReference type="Proteomes" id="UP000317178"/>
    </source>
</evidence>
<feature type="transmembrane region" description="Helical" evidence="7">
    <location>
        <begin position="49"/>
        <end position="66"/>
    </location>
</feature>
<organism evidence="8 9">
    <name type="scientific">Polystyrenella longa</name>
    <dbReference type="NCBI Taxonomy" id="2528007"/>
    <lineage>
        <taxon>Bacteria</taxon>
        <taxon>Pseudomonadati</taxon>
        <taxon>Planctomycetota</taxon>
        <taxon>Planctomycetia</taxon>
        <taxon>Planctomycetales</taxon>
        <taxon>Planctomycetaceae</taxon>
        <taxon>Polystyrenella</taxon>
    </lineage>
</organism>
<dbReference type="Proteomes" id="UP000317178">
    <property type="component" value="Chromosome"/>
</dbReference>
<evidence type="ECO:0000256" key="3">
    <source>
        <dbReference type="ARBA" id="ARBA00022475"/>
    </source>
</evidence>
<comment type="similarity">
    <text evidence="2">Belongs to the DoxX family.</text>
</comment>
<reference evidence="8 9" key="1">
    <citation type="submission" date="2019-02" db="EMBL/GenBank/DDBJ databases">
        <title>Deep-cultivation of Planctomycetes and their phenomic and genomic characterization uncovers novel biology.</title>
        <authorList>
            <person name="Wiegand S."/>
            <person name="Jogler M."/>
            <person name="Boedeker C."/>
            <person name="Pinto D."/>
            <person name="Vollmers J."/>
            <person name="Rivas-Marin E."/>
            <person name="Kohn T."/>
            <person name="Peeters S.H."/>
            <person name="Heuer A."/>
            <person name="Rast P."/>
            <person name="Oberbeckmann S."/>
            <person name="Bunk B."/>
            <person name="Jeske O."/>
            <person name="Meyerdierks A."/>
            <person name="Storesund J.E."/>
            <person name="Kallscheuer N."/>
            <person name="Luecker S."/>
            <person name="Lage O.M."/>
            <person name="Pohl T."/>
            <person name="Merkel B.J."/>
            <person name="Hornburger P."/>
            <person name="Mueller R.-W."/>
            <person name="Bruemmer F."/>
            <person name="Labrenz M."/>
            <person name="Spormann A.M."/>
            <person name="Op den Camp H."/>
            <person name="Overmann J."/>
            <person name="Amann R."/>
            <person name="Jetten M.S.M."/>
            <person name="Mascher T."/>
            <person name="Medema M.H."/>
            <person name="Devos D.P."/>
            <person name="Kaster A.-K."/>
            <person name="Ovreas L."/>
            <person name="Rohde M."/>
            <person name="Galperin M.Y."/>
            <person name="Jogler C."/>
        </authorList>
    </citation>
    <scope>NUCLEOTIDE SEQUENCE [LARGE SCALE GENOMIC DNA]</scope>
    <source>
        <strain evidence="8 9">Pla110</strain>
    </source>
</reference>
<dbReference type="PANTHER" id="PTHR33452:SF1">
    <property type="entry name" value="INNER MEMBRANE PROTEIN YPHA-RELATED"/>
    <property type="match status" value="1"/>
</dbReference>
<dbReference type="InterPro" id="IPR051907">
    <property type="entry name" value="DoxX-like_oxidoreductase"/>
</dbReference>
<keyword evidence="4 7" id="KW-0812">Transmembrane</keyword>
<evidence type="ECO:0000256" key="5">
    <source>
        <dbReference type="ARBA" id="ARBA00022989"/>
    </source>
</evidence>
<dbReference type="KEGG" id="plon:Pla110_46000"/>
<dbReference type="GO" id="GO:0016491">
    <property type="term" value="F:oxidoreductase activity"/>
    <property type="evidence" value="ECO:0007669"/>
    <property type="project" value="UniProtKB-KW"/>
</dbReference>
<evidence type="ECO:0000256" key="1">
    <source>
        <dbReference type="ARBA" id="ARBA00004651"/>
    </source>
</evidence>
<dbReference type="EC" id="1.-.-.-" evidence="8"/>
<dbReference type="AlphaFoldDB" id="A0A518CUD8"/>
<gene>
    <name evidence="8" type="primary">catD_2</name>
    <name evidence="8" type="ORF">Pla110_46000</name>
</gene>
<comment type="subcellular location">
    <subcellularLocation>
        <location evidence="1">Cell membrane</location>
        <topology evidence="1">Multi-pass membrane protein</topology>
    </subcellularLocation>
</comment>
<sequence>MSSKLTSFGLLVLRIGVGGMMMVHGLQKFQNFEALSTEFADPIGVGPQLSLILAIGAELGCSVLVIAGLLTRLAVIPLAFTMIIAHFQIMADKPWGDKELSALYLVIYASLLFTGAGCFSIDKCIFGRKKKDEEITP</sequence>
<dbReference type="Pfam" id="PF07681">
    <property type="entry name" value="DoxX"/>
    <property type="match status" value="1"/>
</dbReference>
<dbReference type="PANTHER" id="PTHR33452">
    <property type="entry name" value="OXIDOREDUCTASE CATD-RELATED"/>
    <property type="match status" value="1"/>
</dbReference>
<accession>A0A518CUD8</accession>
<evidence type="ECO:0000313" key="8">
    <source>
        <dbReference type="EMBL" id="QDU82837.1"/>
    </source>
</evidence>
<dbReference type="GO" id="GO:0005886">
    <property type="term" value="C:plasma membrane"/>
    <property type="evidence" value="ECO:0007669"/>
    <property type="project" value="UniProtKB-SubCell"/>
</dbReference>
<dbReference type="RefSeq" id="WP_197440392.1">
    <property type="nucleotide sequence ID" value="NZ_CP036281.1"/>
</dbReference>
<keyword evidence="9" id="KW-1185">Reference proteome</keyword>
<dbReference type="InterPro" id="IPR032808">
    <property type="entry name" value="DoxX"/>
</dbReference>
<protein>
    <submittedName>
        <fullName evidence="8">Oxidoreductase CatD</fullName>
        <ecNumber evidence="8">1.-.-.-</ecNumber>
    </submittedName>
</protein>
<evidence type="ECO:0000256" key="4">
    <source>
        <dbReference type="ARBA" id="ARBA00022692"/>
    </source>
</evidence>
<evidence type="ECO:0000256" key="7">
    <source>
        <dbReference type="SAM" id="Phobius"/>
    </source>
</evidence>
<feature type="transmembrane region" description="Helical" evidence="7">
    <location>
        <begin position="73"/>
        <end position="90"/>
    </location>
</feature>
<proteinExistence type="inferred from homology"/>
<name>A0A518CUD8_9PLAN</name>
<evidence type="ECO:0000256" key="2">
    <source>
        <dbReference type="ARBA" id="ARBA00006679"/>
    </source>
</evidence>
<keyword evidence="8" id="KW-0560">Oxidoreductase</keyword>
<dbReference type="EMBL" id="CP036281">
    <property type="protein sequence ID" value="QDU82837.1"/>
    <property type="molecule type" value="Genomic_DNA"/>
</dbReference>
<keyword evidence="6 7" id="KW-0472">Membrane</keyword>